<evidence type="ECO:0000256" key="2">
    <source>
        <dbReference type="ARBA" id="ARBA00006742"/>
    </source>
</evidence>
<evidence type="ECO:0000256" key="5">
    <source>
        <dbReference type="ARBA" id="ARBA00022475"/>
    </source>
</evidence>
<dbReference type="EMBL" id="FNAJ01000017">
    <property type="protein sequence ID" value="SDF01810.1"/>
    <property type="molecule type" value="Genomic_DNA"/>
</dbReference>
<organism evidence="12 15">
    <name type="scientific">Myxococcus virescens</name>
    <dbReference type="NCBI Taxonomy" id="83456"/>
    <lineage>
        <taxon>Bacteria</taxon>
        <taxon>Pseudomonadati</taxon>
        <taxon>Myxococcota</taxon>
        <taxon>Myxococcia</taxon>
        <taxon>Myxococcales</taxon>
        <taxon>Cystobacterineae</taxon>
        <taxon>Myxococcaceae</taxon>
        <taxon>Myxococcus</taxon>
    </lineage>
</organism>
<dbReference type="NCBIfam" id="TIGR00739">
    <property type="entry name" value="yajC"/>
    <property type="match status" value="1"/>
</dbReference>
<keyword evidence="7" id="KW-0653">Protein transport</keyword>
<evidence type="ECO:0000256" key="1">
    <source>
        <dbReference type="ARBA" id="ARBA00004162"/>
    </source>
</evidence>
<keyword evidence="6 11" id="KW-0812">Transmembrane</keyword>
<accession>A0A511HDC4</accession>
<keyword evidence="14" id="KW-1185">Reference proteome</keyword>
<evidence type="ECO:0000256" key="10">
    <source>
        <dbReference type="ARBA" id="ARBA00023136"/>
    </source>
</evidence>
<dbReference type="SMART" id="SM01323">
    <property type="entry name" value="YajC"/>
    <property type="match status" value="1"/>
</dbReference>
<feature type="transmembrane region" description="Helical" evidence="11">
    <location>
        <begin position="16"/>
        <end position="35"/>
    </location>
</feature>
<keyword evidence="5" id="KW-1003">Cell membrane</keyword>
<evidence type="ECO:0000313" key="15">
    <source>
        <dbReference type="Proteomes" id="UP000321224"/>
    </source>
</evidence>
<dbReference type="PRINTS" id="PR01853">
    <property type="entry name" value="YAJCTRNLCASE"/>
</dbReference>
<dbReference type="GO" id="GO:0015031">
    <property type="term" value="P:protein transport"/>
    <property type="evidence" value="ECO:0007669"/>
    <property type="project" value="UniProtKB-KW"/>
</dbReference>
<evidence type="ECO:0000256" key="9">
    <source>
        <dbReference type="ARBA" id="ARBA00023010"/>
    </source>
</evidence>
<name>A0A511HDC4_9BACT</name>
<keyword evidence="10 11" id="KW-0472">Membrane</keyword>
<dbReference type="AlphaFoldDB" id="A0A511HDC4"/>
<evidence type="ECO:0000313" key="12">
    <source>
        <dbReference type="EMBL" id="GEL71548.1"/>
    </source>
</evidence>
<dbReference type="Pfam" id="PF02699">
    <property type="entry name" value="YajC"/>
    <property type="match status" value="1"/>
</dbReference>
<keyword evidence="4" id="KW-0813">Transport</keyword>
<dbReference type="GO" id="GO:0005886">
    <property type="term" value="C:plasma membrane"/>
    <property type="evidence" value="ECO:0007669"/>
    <property type="project" value="UniProtKB-SubCell"/>
</dbReference>
<evidence type="ECO:0000256" key="7">
    <source>
        <dbReference type="ARBA" id="ARBA00022927"/>
    </source>
</evidence>
<reference evidence="12 15" key="2">
    <citation type="submission" date="2019-07" db="EMBL/GenBank/DDBJ databases">
        <title>Whole genome shotgun sequence of Myxococcus virescens NBRC 100334.</title>
        <authorList>
            <person name="Hosoyama A."/>
            <person name="Uohara A."/>
            <person name="Ohji S."/>
            <person name="Ichikawa N."/>
        </authorList>
    </citation>
    <scope>NUCLEOTIDE SEQUENCE [LARGE SCALE GENOMIC DNA]</scope>
    <source>
        <strain evidence="12 15">NBRC 100334</strain>
    </source>
</reference>
<dbReference type="PANTHER" id="PTHR33909">
    <property type="entry name" value="SEC TRANSLOCON ACCESSORY COMPLEX SUBUNIT YAJC"/>
    <property type="match status" value="1"/>
</dbReference>
<dbReference type="InterPro" id="IPR003849">
    <property type="entry name" value="Preprotein_translocase_YajC"/>
</dbReference>
<evidence type="ECO:0000313" key="14">
    <source>
        <dbReference type="Proteomes" id="UP000198717"/>
    </source>
</evidence>
<comment type="subcellular location">
    <subcellularLocation>
        <location evidence="1">Cell membrane</location>
        <topology evidence="1">Single-pass membrane protein</topology>
    </subcellularLocation>
</comment>
<dbReference type="EMBL" id="BJVY01000017">
    <property type="protein sequence ID" value="GEL71548.1"/>
    <property type="molecule type" value="Genomic_DNA"/>
</dbReference>
<dbReference type="Proteomes" id="UP000198717">
    <property type="component" value="Unassembled WGS sequence"/>
</dbReference>
<evidence type="ECO:0000256" key="8">
    <source>
        <dbReference type="ARBA" id="ARBA00022989"/>
    </source>
</evidence>
<dbReference type="PANTHER" id="PTHR33909:SF1">
    <property type="entry name" value="SEC TRANSLOCON ACCESSORY COMPLEX SUBUNIT YAJC"/>
    <property type="match status" value="1"/>
</dbReference>
<evidence type="ECO:0000256" key="11">
    <source>
        <dbReference type="SAM" id="Phobius"/>
    </source>
</evidence>
<evidence type="ECO:0000256" key="6">
    <source>
        <dbReference type="ARBA" id="ARBA00022692"/>
    </source>
</evidence>
<evidence type="ECO:0000313" key="13">
    <source>
        <dbReference type="EMBL" id="SDF01810.1"/>
    </source>
</evidence>
<evidence type="ECO:0000256" key="4">
    <source>
        <dbReference type="ARBA" id="ARBA00022448"/>
    </source>
</evidence>
<comment type="caution">
    <text evidence="12">The sequence shown here is derived from an EMBL/GenBank/DDBJ whole genome shotgun (WGS) entry which is preliminary data.</text>
</comment>
<dbReference type="RefSeq" id="WP_090494344.1">
    <property type="nucleotide sequence ID" value="NZ_BJVY01000017.1"/>
</dbReference>
<reference evidence="13 14" key="1">
    <citation type="submission" date="2016-10" db="EMBL/GenBank/DDBJ databases">
        <authorList>
            <person name="Varghese N."/>
            <person name="Submissions S."/>
        </authorList>
    </citation>
    <scope>NUCLEOTIDE SEQUENCE [LARGE SCALE GENOMIC DNA]</scope>
    <source>
        <strain evidence="13 14">DSM 2260</strain>
    </source>
</reference>
<proteinExistence type="inferred from homology"/>
<dbReference type="Proteomes" id="UP000321224">
    <property type="component" value="Unassembled WGS sequence"/>
</dbReference>
<keyword evidence="9" id="KW-0811">Translocation</keyword>
<protein>
    <recommendedName>
        <fullName evidence="3">Sec translocon accessory complex subunit YajC</fullName>
    </recommendedName>
</protein>
<sequence>MAESFLILAQAGGGNPLGTLGFLVILVGIMYFVMIRPQQKQLKEHRALLSALKKGDEVVTSGGILGKIHLVDERTVTLEVSSGVRIRVLKTAISAKGAVAEGTPAAPATAAGEKKEEK</sequence>
<gene>
    <name evidence="12" type="ORF">MVI01_33320</name>
    <name evidence="13" type="ORF">SAMN04488504_117111</name>
</gene>
<comment type="similarity">
    <text evidence="2">Belongs to the YajC family.</text>
</comment>
<evidence type="ECO:0000256" key="3">
    <source>
        <dbReference type="ARBA" id="ARBA00014962"/>
    </source>
</evidence>
<keyword evidence="8 11" id="KW-1133">Transmembrane helix</keyword>